<dbReference type="SUPFAM" id="SSF103473">
    <property type="entry name" value="MFS general substrate transporter"/>
    <property type="match status" value="1"/>
</dbReference>
<name>A0A9P8YCU7_9PEZI</name>
<evidence type="ECO:0000256" key="5">
    <source>
        <dbReference type="ARBA" id="ARBA00023136"/>
    </source>
</evidence>
<evidence type="ECO:0000256" key="1">
    <source>
        <dbReference type="ARBA" id="ARBA00004141"/>
    </source>
</evidence>
<sequence length="669" mass="73302">MNHTPSVDSDDGWGDVAKPGDTNALPGTEEPLRIAERKKYSVFTVWQKRGIVLLAAAGAFFSPLTGQIYFPSLPTIASEFGVSVADINLTVTVYMIFQGITPMFVAPFSDQTGRRPAYIVCFVVYLAGNVGCALAPNYPVLMVTRIIQSAGASTTIALCQSVVSDMVTSAERGQYVGWTALPIILAPCIGPVIGGLFAEFLGWRWNFWFLTILAGVVAIVLGMYMPETCRNIVDDGSVVPRNFYRPWWPVIKEKLALRKAAKADNFEMNGMEQKPKAEKTPIKIKGINPTRAFLLLLEPEMFLLLLYSSLIFAGFYAMATAMPTMLAKLYGFDELMTGAMYTPMGVGSLVAAFVMGRVQNKNFERHAALRGMEVHADTQQDLKDFPIEKVRLEVAYPLVALFVVCIIGWGWAFEYWAPVYVPAIILFFIGVAMVGFTNSINILLVDINPGIAGAAAAVSNFTRCMFGAAASAAISPMLIALGPGWSFTILGLLYVVCAPMLWLVVKNGMVWREKKMIRRQARMKKIMEKQREKAMAEARAMGIAMQAAASGDDVPGVPDIAAIPSRPPTIDDPYFPGNNFAQEPSIAALRIPDPRLSVWGETGLRGSLWVGNSDQSSNTAPSANTNRYSVWDSGEDWVPTLQRQSTWGRARNRESVMWGARDSAMFGGF</sequence>
<keyword evidence="2" id="KW-0813">Transport</keyword>
<evidence type="ECO:0000313" key="9">
    <source>
        <dbReference type="EMBL" id="KAH7035932.1"/>
    </source>
</evidence>
<comment type="subcellular location">
    <subcellularLocation>
        <location evidence="1">Membrane</location>
        <topology evidence="1">Multi-pass membrane protein</topology>
    </subcellularLocation>
</comment>
<feature type="transmembrane region" description="Helical" evidence="7">
    <location>
        <begin position="485"/>
        <end position="505"/>
    </location>
</feature>
<dbReference type="Gene3D" id="1.20.1250.20">
    <property type="entry name" value="MFS general substrate transporter like domains"/>
    <property type="match status" value="1"/>
</dbReference>
<dbReference type="PRINTS" id="PR01036">
    <property type="entry name" value="TCRTETB"/>
</dbReference>
<feature type="transmembrane region" description="Helical" evidence="7">
    <location>
        <begin position="76"/>
        <end position="97"/>
    </location>
</feature>
<reference evidence="9" key="1">
    <citation type="journal article" date="2021" name="Nat. Commun.">
        <title>Genetic determinants of endophytism in the Arabidopsis root mycobiome.</title>
        <authorList>
            <person name="Mesny F."/>
            <person name="Miyauchi S."/>
            <person name="Thiergart T."/>
            <person name="Pickel B."/>
            <person name="Atanasova L."/>
            <person name="Karlsson M."/>
            <person name="Huettel B."/>
            <person name="Barry K.W."/>
            <person name="Haridas S."/>
            <person name="Chen C."/>
            <person name="Bauer D."/>
            <person name="Andreopoulos W."/>
            <person name="Pangilinan J."/>
            <person name="LaButti K."/>
            <person name="Riley R."/>
            <person name="Lipzen A."/>
            <person name="Clum A."/>
            <person name="Drula E."/>
            <person name="Henrissat B."/>
            <person name="Kohler A."/>
            <person name="Grigoriev I.V."/>
            <person name="Martin F.M."/>
            <person name="Hacquard S."/>
        </authorList>
    </citation>
    <scope>NUCLEOTIDE SEQUENCE</scope>
    <source>
        <strain evidence="9">MPI-CAGE-CH-0230</strain>
    </source>
</reference>
<evidence type="ECO:0000256" key="2">
    <source>
        <dbReference type="ARBA" id="ARBA00022448"/>
    </source>
</evidence>
<feature type="transmembrane region" description="Helical" evidence="7">
    <location>
        <begin position="339"/>
        <end position="356"/>
    </location>
</feature>
<dbReference type="PROSITE" id="PS50850">
    <property type="entry name" value="MFS"/>
    <property type="match status" value="1"/>
</dbReference>
<dbReference type="EMBL" id="JAGTJQ010000003">
    <property type="protein sequence ID" value="KAH7035932.1"/>
    <property type="molecule type" value="Genomic_DNA"/>
</dbReference>
<dbReference type="Proteomes" id="UP000756346">
    <property type="component" value="Unassembled WGS sequence"/>
</dbReference>
<evidence type="ECO:0000259" key="8">
    <source>
        <dbReference type="PROSITE" id="PS50850"/>
    </source>
</evidence>
<evidence type="ECO:0000256" key="7">
    <source>
        <dbReference type="SAM" id="Phobius"/>
    </source>
</evidence>
<feature type="domain" description="Major facilitator superfamily (MFS) profile" evidence="8">
    <location>
        <begin position="51"/>
        <end position="509"/>
    </location>
</feature>
<keyword evidence="10" id="KW-1185">Reference proteome</keyword>
<feature type="transmembrane region" description="Helical" evidence="7">
    <location>
        <begin position="51"/>
        <end position="70"/>
    </location>
</feature>
<dbReference type="Pfam" id="PF07690">
    <property type="entry name" value="MFS_1"/>
    <property type="match status" value="1"/>
</dbReference>
<feature type="region of interest" description="Disordered" evidence="6">
    <location>
        <begin position="1"/>
        <end position="29"/>
    </location>
</feature>
<dbReference type="PANTHER" id="PTHR23502:SF51">
    <property type="entry name" value="QUINIDINE RESISTANCE PROTEIN 1-RELATED"/>
    <property type="match status" value="1"/>
</dbReference>
<evidence type="ECO:0000256" key="4">
    <source>
        <dbReference type="ARBA" id="ARBA00022989"/>
    </source>
</evidence>
<accession>A0A9P8YCU7</accession>
<dbReference type="PANTHER" id="PTHR23502">
    <property type="entry name" value="MAJOR FACILITATOR SUPERFAMILY"/>
    <property type="match status" value="1"/>
</dbReference>
<feature type="transmembrane region" description="Helical" evidence="7">
    <location>
        <begin position="394"/>
        <end position="413"/>
    </location>
</feature>
<feature type="transmembrane region" description="Helical" evidence="7">
    <location>
        <begin position="419"/>
        <end position="445"/>
    </location>
</feature>
<proteinExistence type="predicted"/>
<dbReference type="InterPro" id="IPR036259">
    <property type="entry name" value="MFS_trans_sf"/>
</dbReference>
<dbReference type="Gene3D" id="1.20.1720.10">
    <property type="entry name" value="Multidrug resistance protein D"/>
    <property type="match status" value="1"/>
</dbReference>
<dbReference type="GO" id="GO:0005886">
    <property type="term" value="C:plasma membrane"/>
    <property type="evidence" value="ECO:0007669"/>
    <property type="project" value="TreeGrafter"/>
</dbReference>
<dbReference type="InterPro" id="IPR020846">
    <property type="entry name" value="MFS_dom"/>
</dbReference>
<dbReference type="GO" id="GO:0022857">
    <property type="term" value="F:transmembrane transporter activity"/>
    <property type="evidence" value="ECO:0007669"/>
    <property type="project" value="InterPro"/>
</dbReference>
<gene>
    <name evidence="9" type="ORF">B0I36DRAFT_238870</name>
</gene>
<feature type="transmembrane region" description="Helical" evidence="7">
    <location>
        <begin position="457"/>
        <end position="479"/>
    </location>
</feature>
<protein>
    <submittedName>
        <fullName evidence="9">Major facilitator superfamily domain-containing protein</fullName>
    </submittedName>
</protein>
<keyword evidence="4 7" id="KW-1133">Transmembrane helix</keyword>
<dbReference type="FunFam" id="1.20.1720.10:FF:000009">
    <property type="entry name" value="MFS multidrug transporter"/>
    <property type="match status" value="1"/>
</dbReference>
<organism evidence="9 10">
    <name type="scientific">Microdochium trichocladiopsis</name>
    <dbReference type="NCBI Taxonomy" id="1682393"/>
    <lineage>
        <taxon>Eukaryota</taxon>
        <taxon>Fungi</taxon>
        <taxon>Dikarya</taxon>
        <taxon>Ascomycota</taxon>
        <taxon>Pezizomycotina</taxon>
        <taxon>Sordariomycetes</taxon>
        <taxon>Xylariomycetidae</taxon>
        <taxon>Xylariales</taxon>
        <taxon>Microdochiaceae</taxon>
        <taxon>Microdochium</taxon>
    </lineage>
</organism>
<dbReference type="OrthoDB" id="440553at2759"/>
<dbReference type="GeneID" id="70179195"/>
<dbReference type="InterPro" id="IPR011701">
    <property type="entry name" value="MFS"/>
</dbReference>
<feature type="transmembrane region" description="Helical" evidence="7">
    <location>
        <begin position="117"/>
        <end position="136"/>
    </location>
</feature>
<dbReference type="RefSeq" id="XP_046016025.1">
    <property type="nucleotide sequence ID" value="XM_046149649.1"/>
</dbReference>
<feature type="transmembrane region" description="Helical" evidence="7">
    <location>
        <begin position="301"/>
        <end position="319"/>
    </location>
</feature>
<comment type="caution">
    <text evidence="9">The sequence shown here is derived from an EMBL/GenBank/DDBJ whole genome shotgun (WGS) entry which is preliminary data.</text>
</comment>
<keyword evidence="3 7" id="KW-0812">Transmembrane</keyword>
<evidence type="ECO:0000256" key="6">
    <source>
        <dbReference type="SAM" id="MobiDB-lite"/>
    </source>
</evidence>
<dbReference type="AlphaFoldDB" id="A0A9P8YCU7"/>
<feature type="transmembrane region" description="Helical" evidence="7">
    <location>
        <begin position="205"/>
        <end position="224"/>
    </location>
</feature>
<evidence type="ECO:0000256" key="3">
    <source>
        <dbReference type="ARBA" id="ARBA00022692"/>
    </source>
</evidence>
<keyword evidence="5 7" id="KW-0472">Membrane</keyword>
<evidence type="ECO:0000313" key="10">
    <source>
        <dbReference type="Proteomes" id="UP000756346"/>
    </source>
</evidence>
<feature type="transmembrane region" description="Helical" evidence="7">
    <location>
        <begin position="175"/>
        <end position="193"/>
    </location>
</feature>